<feature type="compositionally biased region" description="Low complexity" evidence="1">
    <location>
        <begin position="38"/>
        <end position="51"/>
    </location>
</feature>
<reference evidence="3" key="1">
    <citation type="submission" date="2017-03" db="EMBL/GenBank/DDBJ databases">
        <title>Phytopthora megakarya and P. palmivora, two closely related causual agents of cacao black pod achieved similar genome size and gene model numbers by different mechanisms.</title>
        <authorList>
            <person name="Ali S."/>
            <person name="Shao J."/>
            <person name="Larry D.J."/>
            <person name="Kronmiller B."/>
            <person name="Shen D."/>
            <person name="Strem M.D."/>
            <person name="Melnick R.L."/>
            <person name="Guiltinan M.J."/>
            <person name="Tyler B.M."/>
            <person name="Meinhardt L.W."/>
            <person name="Bailey B.A."/>
        </authorList>
    </citation>
    <scope>NUCLEOTIDE SEQUENCE [LARGE SCALE GENOMIC DNA]</scope>
    <source>
        <strain evidence="3">zdho120</strain>
    </source>
</reference>
<proteinExistence type="predicted"/>
<evidence type="ECO:0000313" key="3">
    <source>
        <dbReference type="Proteomes" id="UP000198211"/>
    </source>
</evidence>
<protein>
    <submittedName>
        <fullName evidence="2">Uncharacterized protein</fullName>
    </submittedName>
</protein>
<sequence>MRESLEKELADDDFMLGLTAEGSVAGTVDLAPSKEGSRSSVSSSNTVAEVSADSSAGDGHHAPAGEDSVVKAPVEAGGLVDDASASESSASGASGLGAVHSPSPLPHVPKPGSAVPISQLLNDVSADLAELETPDSPAKDAGTSAVDGVGGIESSWCRLPLNRLSRSIPRSFHRGRGLDRSVSLVSLPSRLFLAIYLVFGTQGGSRLRRKTHVVTATVTARRGTDTSAFVPASTVVSRAANSRKITATAERFLEPGFAVVGAQKAWCQMLNVSLSESAPKDHISPLDFAFLALMYNVHSARHPWRVLFDRMPDEPLTFELGKLVQGVRISIHAPGHGGLVRMWRRFSGHCYENNEKIDLCVALWERRHWLQVSALDNAIRRFKQDSDPLDPFTHYHLNRMRNNRADLLRQQIDRLWEWCTSAGGRTRTLPTEVLLEPSYLQYSTEVPEWAPNFTDWFLELRVLDAKQPWRNCWIDAPAEHPYNTTYAPCNPSVPLFVPASMTRQAVVSSIVVDKSLADADLTAPWVTMASAAAEVPDDSSAETVEEGSVDIAGAPSAPVETCGGSGRELVLVCPCWGCSFGGG</sequence>
<feature type="compositionally biased region" description="Low complexity" evidence="1">
    <location>
        <begin position="83"/>
        <end position="98"/>
    </location>
</feature>
<feature type="region of interest" description="Disordered" evidence="1">
    <location>
        <begin position="23"/>
        <end position="114"/>
    </location>
</feature>
<keyword evidence="3" id="KW-1185">Reference proteome</keyword>
<evidence type="ECO:0000313" key="2">
    <source>
        <dbReference type="EMBL" id="OWZ00520.1"/>
    </source>
</evidence>
<accession>A0A225V7V6</accession>
<comment type="caution">
    <text evidence="2">The sequence shown here is derived from an EMBL/GenBank/DDBJ whole genome shotgun (WGS) entry which is preliminary data.</text>
</comment>
<name>A0A225V7V6_9STRA</name>
<dbReference type="AlphaFoldDB" id="A0A225V7V6"/>
<dbReference type="Proteomes" id="UP000198211">
    <property type="component" value="Unassembled WGS sequence"/>
</dbReference>
<evidence type="ECO:0000256" key="1">
    <source>
        <dbReference type="SAM" id="MobiDB-lite"/>
    </source>
</evidence>
<organism evidence="2 3">
    <name type="scientific">Phytophthora megakarya</name>
    <dbReference type="NCBI Taxonomy" id="4795"/>
    <lineage>
        <taxon>Eukaryota</taxon>
        <taxon>Sar</taxon>
        <taxon>Stramenopiles</taxon>
        <taxon>Oomycota</taxon>
        <taxon>Peronosporomycetes</taxon>
        <taxon>Peronosporales</taxon>
        <taxon>Peronosporaceae</taxon>
        <taxon>Phytophthora</taxon>
    </lineage>
</organism>
<gene>
    <name evidence="2" type="ORF">PHMEG_00028270</name>
</gene>
<dbReference type="EMBL" id="NBNE01007546">
    <property type="protein sequence ID" value="OWZ00520.1"/>
    <property type="molecule type" value="Genomic_DNA"/>
</dbReference>